<keyword evidence="1" id="KW-0175">Coiled coil</keyword>
<dbReference type="CDD" id="cd00063">
    <property type="entry name" value="FN3"/>
    <property type="match status" value="1"/>
</dbReference>
<evidence type="ECO:0000313" key="3">
    <source>
        <dbReference type="EMBL" id="VFJ48693.1"/>
    </source>
</evidence>
<dbReference type="SUPFAM" id="SSF49265">
    <property type="entry name" value="Fibronectin type III"/>
    <property type="match status" value="1"/>
</dbReference>
<name>A0A450S9K1_9GAMM</name>
<reference evidence="3" key="1">
    <citation type="submission" date="2019-02" db="EMBL/GenBank/DDBJ databases">
        <authorList>
            <person name="Gruber-Vodicka R. H."/>
            <person name="Seah K. B. B."/>
        </authorList>
    </citation>
    <scope>NUCLEOTIDE SEQUENCE</scope>
    <source>
        <strain evidence="3">BECK_DK161</strain>
    </source>
</reference>
<evidence type="ECO:0000259" key="2">
    <source>
        <dbReference type="PROSITE" id="PS50853"/>
    </source>
</evidence>
<organism evidence="3">
    <name type="scientific">Candidatus Kentrum sp. DK</name>
    <dbReference type="NCBI Taxonomy" id="2126562"/>
    <lineage>
        <taxon>Bacteria</taxon>
        <taxon>Pseudomonadati</taxon>
        <taxon>Pseudomonadota</taxon>
        <taxon>Gammaproteobacteria</taxon>
        <taxon>Candidatus Kentrum</taxon>
    </lineage>
</organism>
<gene>
    <name evidence="3" type="ORF">BECKDK2373C_GA0170839_102243</name>
</gene>
<dbReference type="InterPro" id="IPR013783">
    <property type="entry name" value="Ig-like_fold"/>
</dbReference>
<protein>
    <submittedName>
        <fullName evidence="3">Fibronectin type III domain-containing protein</fullName>
    </submittedName>
</protein>
<evidence type="ECO:0000256" key="1">
    <source>
        <dbReference type="SAM" id="Coils"/>
    </source>
</evidence>
<sequence>MPSSKFPRTGSGIIALGHEMVIGFTENKAIYPDPPVEPKKLEAEMAAYTKANDIVVKLQAQIKQALEDRDVVQESLVTDMKTDIRYAENTVHYDDTKLRLIGWSGRHAPTGLTQPGQVRDLSSPDRGPGRIDLQWRAPADGGKTVAYRIQRREQDQDIWIDAGTALDTAARVENQEQGKRFEFCVVAINKAGDGMPSNTITATL</sequence>
<dbReference type="AlphaFoldDB" id="A0A450S9K1"/>
<proteinExistence type="predicted"/>
<dbReference type="Pfam" id="PF00041">
    <property type="entry name" value="fn3"/>
    <property type="match status" value="1"/>
</dbReference>
<dbReference type="Gene3D" id="2.60.40.10">
    <property type="entry name" value="Immunoglobulins"/>
    <property type="match status" value="1"/>
</dbReference>
<dbReference type="InterPro" id="IPR003961">
    <property type="entry name" value="FN3_dom"/>
</dbReference>
<accession>A0A450S9K1</accession>
<dbReference type="SMART" id="SM00060">
    <property type="entry name" value="FN3"/>
    <property type="match status" value="1"/>
</dbReference>
<feature type="domain" description="Fibronectin type-III" evidence="2">
    <location>
        <begin position="114"/>
        <end position="204"/>
    </location>
</feature>
<feature type="coiled-coil region" evidence="1">
    <location>
        <begin position="48"/>
        <end position="75"/>
    </location>
</feature>
<dbReference type="InterPro" id="IPR036116">
    <property type="entry name" value="FN3_sf"/>
</dbReference>
<dbReference type="PROSITE" id="PS50853">
    <property type="entry name" value="FN3"/>
    <property type="match status" value="1"/>
</dbReference>
<dbReference type="EMBL" id="CAADEY010000022">
    <property type="protein sequence ID" value="VFJ48693.1"/>
    <property type="molecule type" value="Genomic_DNA"/>
</dbReference>